<name>A0ABT1W817_9PROT</name>
<dbReference type="EMBL" id="JAMSKV010000009">
    <property type="protein sequence ID" value="MCQ8279028.1"/>
    <property type="molecule type" value="Genomic_DNA"/>
</dbReference>
<reference evidence="1 2" key="1">
    <citation type="submission" date="2022-06" db="EMBL/GenBank/DDBJ databases">
        <title>Endosaccharibacter gen. nov., sp. nov., endophytic bacteria isolated from sugarcane.</title>
        <authorList>
            <person name="Pitiwittayakul N."/>
            <person name="Yukphan P."/>
            <person name="Charoenyingcharoen P."/>
            <person name="Tanasupawat S."/>
        </authorList>
    </citation>
    <scope>NUCLEOTIDE SEQUENCE [LARGE SCALE GENOMIC DNA]</scope>
    <source>
        <strain evidence="1 2">KSS8</strain>
    </source>
</reference>
<evidence type="ECO:0000313" key="2">
    <source>
        <dbReference type="Proteomes" id="UP001524587"/>
    </source>
</evidence>
<dbReference type="Proteomes" id="UP001524587">
    <property type="component" value="Unassembled WGS sequence"/>
</dbReference>
<proteinExistence type="predicted"/>
<evidence type="ECO:0000313" key="1">
    <source>
        <dbReference type="EMBL" id="MCQ8279028.1"/>
    </source>
</evidence>
<accession>A0ABT1W817</accession>
<sequence length="157" mass="17235">MGVDVILLQPGVTDWATLDIEPISIVLARHGLPIAPPDDGTEVDLSRIVETTWERAKAADPDLVSADLALERNWLICEDASFLIHKAELVSLHFWRLMDREFYKPLLFDLIHGLGLVMTVDGGDLAARADVLAALPPACLYGTNPDLRHVVETIGDC</sequence>
<protein>
    <submittedName>
        <fullName evidence="1">Uncharacterized protein</fullName>
    </submittedName>
</protein>
<organism evidence="1 2">
    <name type="scientific">Endosaccharibacter trunci</name>
    <dbReference type="NCBI Taxonomy" id="2812733"/>
    <lineage>
        <taxon>Bacteria</taxon>
        <taxon>Pseudomonadati</taxon>
        <taxon>Pseudomonadota</taxon>
        <taxon>Alphaproteobacteria</taxon>
        <taxon>Acetobacterales</taxon>
        <taxon>Acetobacteraceae</taxon>
        <taxon>Endosaccharibacter</taxon>
    </lineage>
</organism>
<dbReference type="RefSeq" id="WP_422864506.1">
    <property type="nucleotide sequence ID" value="NZ_JAMSKV010000009.1"/>
</dbReference>
<comment type="caution">
    <text evidence="1">The sequence shown here is derived from an EMBL/GenBank/DDBJ whole genome shotgun (WGS) entry which is preliminary data.</text>
</comment>
<gene>
    <name evidence="1" type="ORF">NFI95_11275</name>
</gene>
<keyword evidence="2" id="KW-1185">Reference proteome</keyword>